<name>A0AAV4LGI2_9BACL</name>
<dbReference type="Proteomes" id="UP001057291">
    <property type="component" value="Unassembled WGS sequence"/>
</dbReference>
<evidence type="ECO:0008006" key="3">
    <source>
        <dbReference type="Google" id="ProtNLM"/>
    </source>
</evidence>
<comment type="caution">
    <text evidence="1">The sequence shown here is derived from an EMBL/GenBank/DDBJ whole genome shotgun (WGS) entry which is preliminary data.</text>
</comment>
<sequence length="119" mass="12974">MEAAKTILALGNNLMYTASIRDVAAPLGGILITAESIVELKDKLDTAHPTLLIIDLSAATPGWKDLVAEAKRRGVYVIAFGPHVQEELRKEAEEAGCDKVFVNSKFKLELPNLLPTYLK</sequence>
<dbReference type="AlphaFoldDB" id="A0AAV4LGI2"/>
<dbReference type="EMBL" id="BOQE01000001">
    <property type="protein sequence ID" value="GIM46883.1"/>
    <property type="molecule type" value="Genomic_DNA"/>
</dbReference>
<evidence type="ECO:0000313" key="1">
    <source>
        <dbReference type="EMBL" id="GIM46883.1"/>
    </source>
</evidence>
<evidence type="ECO:0000313" key="2">
    <source>
        <dbReference type="Proteomes" id="UP001057291"/>
    </source>
</evidence>
<proteinExistence type="predicted"/>
<reference evidence="1" key="1">
    <citation type="journal article" date="2023" name="Int. J. Syst. Evol. Microbiol.">
        <title>Collibacillus ludicampi gen. nov., sp. nov., a new soil bacterium of the family Alicyclobacillaceae.</title>
        <authorList>
            <person name="Jojima T."/>
            <person name="Ioku Y."/>
            <person name="Fukuta Y."/>
            <person name="Shirasaka N."/>
            <person name="Matsumura Y."/>
            <person name="Mori M."/>
        </authorList>
    </citation>
    <scope>NUCLEOTIDE SEQUENCE</scope>
    <source>
        <strain evidence="1">TP075</strain>
    </source>
</reference>
<gene>
    <name evidence="1" type="ORF">DNHGIG_24320</name>
</gene>
<accession>A0AAV4LGI2</accession>
<organism evidence="1 2">
    <name type="scientific">Collibacillus ludicampi</name>
    <dbReference type="NCBI Taxonomy" id="2771369"/>
    <lineage>
        <taxon>Bacteria</taxon>
        <taxon>Bacillati</taxon>
        <taxon>Bacillota</taxon>
        <taxon>Bacilli</taxon>
        <taxon>Bacillales</taxon>
        <taxon>Alicyclobacillaceae</taxon>
        <taxon>Collibacillus</taxon>
    </lineage>
</organism>
<protein>
    <recommendedName>
        <fullName evidence="3">Response regulatory domain-containing protein</fullName>
    </recommendedName>
</protein>
<keyword evidence="2" id="KW-1185">Reference proteome</keyword>
<dbReference type="RefSeq" id="WP_282199929.1">
    <property type="nucleotide sequence ID" value="NZ_BOQE01000001.1"/>
</dbReference>